<keyword evidence="2" id="KW-0732">Signal</keyword>
<dbReference type="Proteomes" id="UP000318081">
    <property type="component" value="Chromosome"/>
</dbReference>
<name>A0ABX5XSM3_9BACT</name>
<evidence type="ECO:0000259" key="4">
    <source>
        <dbReference type="Pfam" id="PF07587"/>
    </source>
</evidence>
<feature type="domain" description="DUF1549" evidence="3">
    <location>
        <begin position="269"/>
        <end position="481"/>
    </location>
</feature>
<evidence type="ECO:0000259" key="3">
    <source>
        <dbReference type="Pfam" id="PF07583"/>
    </source>
</evidence>
<dbReference type="InterPro" id="IPR011444">
    <property type="entry name" value="DUF1549"/>
</dbReference>
<evidence type="ECO:0000256" key="1">
    <source>
        <dbReference type="SAM" id="MobiDB-lite"/>
    </source>
</evidence>
<feature type="region of interest" description="Disordered" evidence="1">
    <location>
        <begin position="91"/>
        <end position="111"/>
    </location>
</feature>
<evidence type="ECO:0000313" key="6">
    <source>
        <dbReference type="Proteomes" id="UP000318081"/>
    </source>
</evidence>
<dbReference type="InterPro" id="IPR022655">
    <property type="entry name" value="DUF1553"/>
</dbReference>
<evidence type="ECO:0008006" key="7">
    <source>
        <dbReference type="Google" id="ProtNLM"/>
    </source>
</evidence>
<evidence type="ECO:0000313" key="5">
    <source>
        <dbReference type="EMBL" id="QDV84747.1"/>
    </source>
</evidence>
<dbReference type="Gene3D" id="2.60.40.1080">
    <property type="match status" value="1"/>
</dbReference>
<feature type="domain" description="DUF1553" evidence="4">
    <location>
        <begin position="558"/>
        <end position="791"/>
    </location>
</feature>
<gene>
    <name evidence="5" type="ORF">TBK1r_36990</name>
</gene>
<proteinExistence type="predicted"/>
<dbReference type="Pfam" id="PF07583">
    <property type="entry name" value="PSCyt2"/>
    <property type="match status" value="1"/>
</dbReference>
<feature type="chain" id="PRO_5047112636" description="BIG2 domain-containing protein" evidence="2">
    <location>
        <begin position="26"/>
        <end position="819"/>
    </location>
</feature>
<evidence type="ECO:0000256" key="2">
    <source>
        <dbReference type="SAM" id="SignalP"/>
    </source>
</evidence>
<dbReference type="EMBL" id="CP036432">
    <property type="protein sequence ID" value="QDV84747.1"/>
    <property type="molecule type" value="Genomic_DNA"/>
</dbReference>
<accession>A0ABX5XSM3</accession>
<keyword evidence="6" id="KW-1185">Reference proteome</keyword>
<feature type="compositionally biased region" description="Basic and acidic residues" evidence="1">
    <location>
        <begin position="102"/>
        <end position="111"/>
    </location>
</feature>
<dbReference type="Pfam" id="PF07587">
    <property type="entry name" value="PSD1"/>
    <property type="match status" value="1"/>
</dbReference>
<feature type="signal peptide" evidence="2">
    <location>
        <begin position="1"/>
        <end position="25"/>
    </location>
</feature>
<sequence>MIRTVLAGMIGVVTCVLLSHPPALRAETVPSVSERFAAAETDETPDFQQHVVPLLGRLGCNGRSCHGSFQGRGGLQLSLFGYDFQMDYRSLTDQTSTGGDGQSDRRVDRRRPDESLVLQKPLLQVDHDGGDRFAEGSWEHHLLRRWIEDGAKPITQPRVLSHLEVQPAEVVFDSGAASVPLSPVPLRVVAVWEQGLREDVTPLCRFRTNDDSVVTVDSDGRLTSTGPGDSHVVVFYDNGVAAVPVLRPLNDAPDRARRVNDAETQPPSVDRFVLAKLDKLGIVPSDVCSDAEFLRRVSIDVCGTLPTPQEVESFLADRSTDKRERKLDELLERPSYAAWWANKLCDFTGCNPNQQAELGQETSVQWYMWVYQRLRENVPYDELVRRIVLAKGRESGQSYQDYARQVSAYFRDDSPADFAERETMPHYWTRRSMEKPEDAAQAFAQNFLGLRLQCAQCHKHPFAPWTQGDFNEFSRFFENVEFGVEPTSLPQYRELAKQVGLTVRGDEGTAIRSDILRQAQKGRIVPWRELYIDARPEPESLSLLRSGSVTLQGNDDPREPIMNWMTDPANPWFAQAIVNRVWASYFHVGIIDPPDDLNPANPPSHPELLDWLTREFVRQDYDLKWLHHQIATSDTYQRSWKPNETNRDDRRNFSRAIPRRLPAEVVYDSIKQAFVASDKLIEVRTDLTRRAIGHLSMRLAGTHAMQVFGKPDRAVNCDCERVNEPTLLQAVYLQNDPLVDQQLESSGWLQEIQAREDAGVALDPTRLIETAWLRTVSRPPTDKEVARAEQHLAAGDSTTKAMRDLLWSLINTKEFILTK</sequence>
<dbReference type="PANTHER" id="PTHR35889">
    <property type="entry name" value="CYCLOINULO-OLIGOSACCHARIDE FRUCTANOTRANSFERASE-RELATED"/>
    <property type="match status" value="1"/>
</dbReference>
<dbReference type="PANTHER" id="PTHR35889:SF3">
    <property type="entry name" value="F-BOX DOMAIN-CONTAINING PROTEIN"/>
    <property type="match status" value="1"/>
</dbReference>
<dbReference type="RefSeq" id="WP_145213393.1">
    <property type="nucleotide sequence ID" value="NZ_CP036432.1"/>
</dbReference>
<protein>
    <recommendedName>
        <fullName evidence="7">BIG2 domain-containing protein</fullName>
    </recommendedName>
</protein>
<reference evidence="5 6" key="1">
    <citation type="submission" date="2019-02" db="EMBL/GenBank/DDBJ databases">
        <title>Deep-cultivation of Planctomycetes and their phenomic and genomic characterization uncovers novel biology.</title>
        <authorList>
            <person name="Wiegand S."/>
            <person name="Jogler M."/>
            <person name="Boedeker C."/>
            <person name="Pinto D."/>
            <person name="Vollmers J."/>
            <person name="Rivas-Marin E."/>
            <person name="Kohn T."/>
            <person name="Peeters S.H."/>
            <person name="Heuer A."/>
            <person name="Rast P."/>
            <person name="Oberbeckmann S."/>
            <person name="Bunk B."/>
            <person name="Jeske O."/>
            <person name="Meyerdierks A."/>
            <person name="Storesund J.E."/>
            <person name="Kallscheuer N."/>
            <person name="Luecker S."/>
            <person name="Lage O.M."/>
            <person name="Pohl T."/>
            <person name="Merkel B.J."/>
            <person name="Hornburger P."/>
            <person name="Mueller R.-W."/>
            <person name="Bruemmer F."/>
            <person name="Labrenz M."/>
            <person name="Spormann A.M."/>
            <person name="Op den Camp H."/>
            <person name="Overmann J."/>
            <person name="Amann R."/>
            <person name="Jetten M.S.M."/>
            <person name="Mascher T."/>
            <person name="Medema M.H."/>
            <person name="Devos D.P."/>
            <person name="Kaster A.-K."/>
            <person name="Ovreas L."/>
            <person name="Rohde M."/>
            <person name="Galperin M.Y."/>
            <person name="Jogler C."/>
        </authorList>
    </citation>
    <scope>NUCLEOTIDE SEQUENCE [LARGE SCALE GENOMIC DNA]</scope>
    <source>
        <strain evidence="5 6">TBK1r</strain>
    </source>
</reference>
<organism evidence="5 6">
    <name type="scientific">Stieleria magnilauensis</name>
    <dbReference type="NCBI Taxonomy" id="2527963"/>
    <lineage>
        <taxon>Bacteria</taxon>
        <taxon>Pseudomonadati</taxon>
        <taxon>Planctomycetota</taxon>
        <taxon>Planctomycetia</taxon>
        <taxon>Pirellulales</taxon>
        <taxon>Pirellulaceae</taxon>
        <taxon>Stieleria</taxon>
    </lineage>
</organism>